<dbReference type="PANTHER" id="PTHR46268:SF15">
    <property type="entry name" value="UNIVERSAL STRESS PROTEIN HP_0031"/>
    <property type="match status" value="1"/>
</dbReference>
<evidence type="ECO:0000256" key="1">
    <source>
        <dbReference type="ARBA" id="ARBA00008791"/>
    </source>
</evidence>
<accession>A0A0H1R3P0</accession>
<dbReference type="Proteomes" id="UP000035489">
    <property type="component" value="Unassembled WGS sequence"/>
</dbReference>
<dbReference type="OrthoDB" id="9804721at2"/>
<dbReference type="PATRIC" id="fig|1225564.3.peg.765"/>
<dbReference type="PRINTS" id="PR01438">
    <property type="entry name" value="UNVRSLSTRESS"/>
</dbReference>
<dbReference type="CDD" id="cd00293">
    <property type="entry name" value="USP-like"/>
    <property type="match status" value="1"/>
</dbReference>
<feature type="domain" description="UspA" evidence="2">
    <location>
        <begin position="151"/>
        <end position="273"/>
    </location>
</feature>
<comment type="similarity">
    <text evidence="1">Belongs to the universal stress protein A family.</text>
</comment>
<dbReference type="Pfam" id="PF00582">
    <property type="entry name" value="Usp"/>
    <property type="match status" value="1"/>
</dbReference>
<comment type="caution">
    <text evidence="3">The sequence shown here is derived from an EMBL/GenBank/DDBJ whole genome shotgun (WGS) entry which is preliminary data.</text>
</comment>
<proteinExistence type="inferred from homology"/>
<dbReference type="AlphaFoldDB" id="A0A0H1R3P0"/>
<protein>
    <recommendedName>
        <fullName evidence="2">UspA domain-containing protein</fullName>
    </recommendedName>
</protein>
<dbReference type="InterPro" id="IPR006015">
    <property type="entry name" value="Universal_stress_UspA"/>
</dbReference>
<organism evidence="3 4">
    <name type="scientific">Microvirga vignae</name>
    <dbReference type="NCBI Taxonomy" id="1225564"/>
    <lineage>
        <taxon>Bacteria</taxon>
        <taxon>Pseudomonadati</taxon>
        <taxon>Pseudomonadota</taxon>
        <taxon>Alphaproteobacteria</taxon>
        <taxon>Hyphomicrobiales</taxon>
        <taxon>Methylobacteriaceae</taxon>
        <taxon>Microvirga</taxon>
    </lineage>
</organism>
<name>A0A0H1R3P0_9HYPH</name>
<gene>
    <name evidence="3" type="ORF">AA309_30070</name>
</gene>
<evidence type="ECO:0000259" key="2">
    <source>
        <dbReference type="Pfam" id="PF00582"/>
    </source>
</evidence>
<evidence type="ECO:0000313" key="4">
    <source>
        <dbReference type="Proteomes" id="UP000035489"/>
    </source>
</evidence>
<reference evidence="3 4" key="1">
    <citation type="submission" date="2015-05" db="EMBL/GenBank/DDBJ databases">
        <title>Draft genome sequence of Microvirga vignae strain BR3299, a novel nitrogen fixing bacteria isolated from Brazil semi-aired region.</title>
        <authorList>
            <person name="Zilli J.E."/>
            <person name="Passos S.R."/>
            <person name="Leite J."/>
            <person name="Baldani J.I."/>
            <person name="Xavier G.R."/>
            <person name="Rumjaneck N.G."/>
            <person name="Simoes-Araujo J.L."/>
        </authorList>
    </citation>
    <scope>NUCLEOTIDE SEQUENCE [LARGE SCALE GENOMIC DNA]</scope>
    <source>
        <strain evidence="3 4">BR3299</strain>
    </source>
</reference>
<keyword evidence="4" id="KW-1185">Reference proteome</keyword>
<dbReference type="EMBL" id="LCYG01000128">
    <property type="protein sequence ID" value="KLK89684.1"/>
    <property type="molecule type" value="Genomic_DNA"/>
</dbReference>
<dbReference type="InterPro" id="IPR006016">
    <property type="entry name" value="UspA"/>
</dbReference>
<dbReference type="SUPFAM" id="SSF52402">
    <property type="entry name" value="Adenine nucleotide alpha hydrolases-like"/>
    <property type="match status" value="2"/>
</dbReference>
<dbReference type="RefSeq" id="WP_047192704.1">
    <property type="nucleotide sequence ID" value="NZ_LCYG01000128.1"/>
</dbReference>
<dbReference type="Gene3D" id="3.40.50.12370">
    <property type="match status" value="1"/>
</dbReference>
<dbReference type="PANTHER" id="PTHR46268">
    <property type="entry name" value="STRESS RESPONSE PROTEIN NHAX"/>
    <property type="match status" value="1"/>
</dbReference>
<evidence type="ECO:0000313" key="3">
    <source>
        <dbReference type="EMBL" id="KLK89684.1"/>
    </source>
</evidence>
<sequence length="274" mass="29467">MAFKDLLLLTREGAEAGNHYALWLTSLCGARLTVASPVISPALPPVVSSEMPSEILSRIQEDVENTARRALDAFLESAKETDVTVETLMLEAPSGDLGREVSRLARYFDAIVLGQPNPERPDTSDLVEPVLFGSGRPALIVPYIHVPPQLRTVLVAWDEGRPAARAVADALPLLQMADQVKVVTVSNPHSRGGSHASAEIMARHLARHGIQAEVKTLTRGDLDIANTLVSYAADESADLIVMGAYGHSRLREMVLGGTTRTILASMTVPVLMAH</sequence>